<dbReference type="EMBL" id="CP130946">
    <property type="protein sequence ID" value="XRP71756.1"/>
    <property type="molecule type" value="Genomic_DNA"/>
</dbReference>
<proteinExistence type="predicted"/>
<name>A0ACD5IHT7_9PROT</name>
<organism evidence="1 2">
    <name type="scientific">Acidithiobacillus ferruginosus</name>
    <dbReference type="NCBI Taxonomy" id="3063951"/>
    <lineage>
        <taxon>Bacteria</taxon>
        <taxon>Pseudomonadati</taxon>
        <taxon>Pseudomonadota</taxon>
        <taxon>Acidithiobacillia</taxon>
        <taxon>Acidithiobacillales</taxon>
        <taxon>Acidithiobacillaceae</taxon>
        <taxon>Acidithiobacillus</taxon>
    </lineage>
</organism>
<accession>A0ACD5IHT7</accession>
<evidence type="ECO:0000313" key="2">
    <source>
        <dbReference type="Proteomes" id="UP001196097"/>
    </source>
</evidence>
<dbReference type="Proteomes" id="UP001196097">
    <property type="component" value="Chromosome"/>
</dbReference>
<keyword evidence="2" id="KW-1185">Reference proteome</keyword>
<gene>
    <name evidence="1" type="ORF">HF292_007990</name>
</gene>
<evidence type="ECO:0000313" key="1">
    <source>
        <dbReference type="EMBL" id="XRP71756.1"/>
    </source>
</evidence>
<protein>
    <submittedName>
        <fullName evidence="1">Uncharacterized protein</fullName>
    </submittedName>
</protein>
<reference evidence="1 2" key="1">
    <citation type="journal article" date="2021" name="ISME J.">
        <title>Genomic evolution of the class Acidithiobacillia: deep-branching Proteobacteria living in extreme acidic conditions.</title>
        <authorList>
            <person name="Moya-Beltran A."/>
            <person name="Beard S."/>
            <person name="Rojas-Villalobos C."/>
            <person name="Issotta F."/>
            <person name="Gallardo Y."/>
            <person name="Ulloa R."/>
            <person name="Giaveno A."/>
            <person name="Degli Esposti M."/>
            <person name="Johnson D.B."/>
            <person name="Quatrini R."/>
        </authorList>
    </citation>
    <scope>NUCLEOTIDE SEQUENCE [LARGE SCALE GENOMIC DNA]</scope>
    <source>
        <strain evidence="1 2">CF3</strain>
    </source>
</reference>
<sequence length="66" mass="6833">MKKIILPLLLFSSPTFASVVGATDSVDAAAFQDTLASVFAAIAAVLVLVAFASLAIKWVIGLVRRG</sequence>